<dbReference type="Pfam" id="PF02224">
    <property type="entry name" value="Cytidylate_kin"/>
    <property type="match status" value="1"/>
</dbReference>
<sequence>MDLIQNVIAIDGPSASGKGTVASRVAAALGFDYLDSGALYRLTALYAQKKNVDWNDAEEVAKLAKDLPIEFDGQIVRLAGEDVSKAIRLENIGMGASAVASLPPVREALLQRQRDFLTEKGLVGDGRDMGSVIFPNAVLKIFLTASPQVRAERRAKQLGLPISGSDFDRILSDIEARDEADRRRPVAPLVQLPDAKLLDTSNLTIEESVKKVLDWYGEK</sequence>
<comment type="catalytic activity">
    <reaction evidence="6 8">
        <text>dCMP + ATP = dCDP + ADP</text>
        <dbReference type="Rhea" id="RHEA:25094"/>
        <dbReference type="ChEBI" id="CHEBI:30616"/>
        <dbReference type="ChEBI" id="CHEBI:57566"/>
        <dbReference type="ChEBI" id="CHEBI:58593"/>
        <dbReference type="ChEBI" id="CHEBI:456216"/>
        <dbReference type="EC" id="2.7.4.25"/>
    </reaction>
</comment>
<evidence type="ECO:0000256" key="7">
    <source>
        <dbReference type="ARBA" id="ARBA00048478"/>
    </source>
</evidence>
<evidence type="ECO:0000256" key="6">
    <source>
        <dbReference type="ARBA" id="ARBA00047615"/>
    </source>
</evidence>
<gene>
    <name evidence="8" type="primary">cmk</name>
    <name evidence="10" type="ORF">PL75_09200</name>
</gene>
<proteinExistence type="inferred from homology"/>
<evidence type="ECO:0000256" key="3">
    <source>
        <dbReference type="ARBA" id="ARBA00022741"/>
    </source>
</evidence>
<feature type="domain" description="Cytidylate kinase" evidence="9">
    <location>
        <begin position="8"/>
        <end position="214"/>
    </location>
</feature>
<protein>
    <recommendedName>
        <fullName evidence="8">Cytidylate kinase</fullName>
        <shortName evidence="8">CK</shortName>
        <ecNumber evidence="8">2.7.4.25</ecNumber>
    </recommendedName>
    <alternativeName>
        <fullName evidence="8">Cytidine monophosphate kinase</fullName>
        <shortName evidence="8">CMP kinase</shortName>
    </alternativeName>
</protein>
<evidence type="ECO:0000259" key="9">
    <source>
        <dbReference type="Pfam" id="PF02224"/>
    </source>
</evidence>
<accession>A0A0J0YQ39</accession>
<keyword evidence="11" id="KW-1185">Reference proteome</keyword>
<dbReference type="STRING" id="1470200.PL75_09200"/>
<dbReference type="InterPro" id="IPR027417">
    <property type="entry name" value="P-loop_NTPase"/>
</dbReference>
<evidence type="ECO:0000256" key="4">
    <source>
        <dbReference type="ARBA" id="ARBA00022777"/>
    </source>
</evidence>
<dbReference type="GO" id="GO:0036430">
    <property type="term" value="F:CMP kinase activity"/>
    <property type="evidence" value="ECO:0007669"/>
    <property type="project" value="RHEA"/>
</dbReference>
<comment type="subcellular location">
    <subcellularLocation>
        <location evidence="8">Cytoplasm</location>
    </subcellularLocation>
</comment>
<keyword evidence="8" id="KW-0963">Cytoplasm</keyword>
<evidence type="ECO:0000256" key="2">
    <source>
        <dbReference type="ARBA" id="ARBA00022679"/>
    </source>
</evidence>
<keyword evidence="5 8" id="KW-0067">ATP-binding</keyword>
<dbReference type="GO" id="GO:0006220">
    <property type="term" value="P:pyrimidine nucleotide metabolic process"/>
    <property type="evidence" value="ECO:0007669"/>
    <property type="project" value="UniProtKB-UniRule"/>
</dbReference>
<keyword evidence="4 8" id="KW-0418">Kinase</keyword>
<evidence type="ECO:0000256" key="1">
    <source>
        <dbReference type="ARBA" id="ARBA00009427"/>
    </source>
</evidence>
<dbReference type="OrthoDB" id="9807434at2"/>
<keyword evidence="3 8" id="KW-0547">Nucleotide-binding</keyword>
<evidence type="ECO:0000313" key="11">
    <source>
        <dbReference type="Proteomes" id="UP000036027"/>
    </source>
</evidence>
<comment type="similarity">
    <text evidence="1 8">Belongs to the cytidylate kinase family. Type 1 subfamily.</text>
</comment>
<evidence type="ECO:0000256" key="8">
    <source>
        <dbReference type="HAMAP-Rule" id="MF_00238"/>
    </source>
</evidence>
<dbReference type="EC" id="2.7.4.25" evidence="8"/>
<organism evidence="10 11">
    <name type="scientific">Neisseria arctica</name>
    <dbReference type="NCBI Taxonomy" id="1470200"/>
    <lineage>
        <taxon>Bacteria</taxon>
        <taxon>Pseudomonadati</taxon>
        <taxon>Pseudomonadota</taxon>
        <taxon>Betaproteobacteria</taxon>
        <taxon>Neisseriales</taxon>
        <taxon>Neisseriaceae</taxon>
        <taxon>Neisseria</taxon>
    </lineage>
</organism>
<dbReference type="EMBL" id="JTDO01000016">
    <property type="protein sequence ID" value="KLT72247.1"/>
    <property type="molecule type" value="Genomic_DNA"/>
</dbReference>
<dbReference type="RefSeq" id="WP_047761641.1">
    <property type="nucleotide sequence ID" value="NZ_CP091510.1"/>
</dbReference>
<dbReference type="Gene3D" id="3.40.50.300">
    <property type="entry name" value="P-loop containing nucleotide triphosphate hydrolases"/>
    <property type="match status" value="1"/>
</dbReference>
<comment type="catalytic activity">
    <reaction evidence="7 8">
        <text>CMP + ATP = CDP + ADP</text>
        <dbReference type="Rhea" id="RHEA:11600"/>
        <dbReference type="ChEBI" id="CHEBI:30616"/>
        <dbReference type="ChEBI" id="CHEBI:58069"/>
        <dbReference type="ChEBI" id="CHEBI:60377"/>
        <dbReference type="ChEBI" id="CHEBI:456216"/>
        <dbReference type="EC" id="2.7.4.25"/>
    </reaction>
</comment>
<dbReference type="Proteomes" id="UP000036027">
    <property type="component" value="Unassembled WGS sequence"/>
</dbReference>
<dbReference type="InterPro" id="IPR011994">
    <property type="entry name" value="Cytidylate_kinase_dom"/>
</dbReference>
<feature type="binding site" evidence="8">
    <location>
        <begin position="12"/>
        <end position="20"/>
    </location>
    <ligand>
        <name>ATP</name>
        <dbReference type="ChEBI" id="CHEBI:30616"/>
    </ligand>
</feature>
<dbReference type="PATRIC" id="fig|1470200.3.peg.812"/>
<dbReference type="CDD" id="cd02020">
    <property type="entry name" value="CMPK"/>
    <property type="match status" value="1"/>
</dbReference>
<dbReference type="NCBIfam" id="TIGR00017">
    <property type="entry name" value="cmk"/>
    <property type="match status" value="1"/>
</dbReference>
<dbReference type="GO" id="GO:0005524">
    <property type="term" value="F:ATP binding"/>
    <property type="evidence" value="ECO:0007669"/>
    <property type="project" value="UniProtKB-UniRule"/>
</dbReference>
<name>A0A0J0YQ39_9NEIS</name>
<dbReference type="InterPro" id="IPR003136">
    <property type="entry name" value="Cytidylate_kin"/>
</dbReference>
<evidence type="ECO:0000313" key="10">
    <source>
        <dbReference type="EMBL" id="KLT72247.1"/>
    </source>
</evidence>
<dbReference type="GO" id="GO:0005737">
    <property type="term" value="C:cytoplasm"/>
    <property type="evidence" value="ECO:0007669"/>
    <property type="project" value="UniProtKB-SubCell"/>
</dbReference>
<dbReference type="GO" id="GO:0036431">
    <property type="term" value="F:dCMP kinase activity"/>
    <property type="evidence" value="ECO:0007669"/>
    <property type="project" value="InterPro"/>
</dbReference>
<reference evidence="10 11" key="1">
    <citation type="submission" date="2014-11" db="EMBL/GenBank/DDBJ databases">
        <title>Genome of a novel goose pathogen.</title>
        <authorList>
            <person name="Hansen C.M."/>
            <person name="Hueffer K."/>
            <person name="Choi S.C."/>
        </authorList>
    </citation>
    <scope>NUCLEOTIDE SEQUENCE [LARGE SCALE GENOMIC DNA]</scope>
    <source>
        <strain evidence="10 11">KH1503</strain>
    </source>
</reference>
<comment type="caution">
    <text evidence="10">The sequence shown here is derived from an EMBL/GenBank/DDBJ whole genome shotgun (WGS) entry which is preliminary data.</text>
</comment>
<keyword evidence="2 8" id="KW-0808">Transferase</keyword>
<dbReference type="HAMAP" id="MF_00238">
    <property type="entry name" value="Cytidyl_kinase_type1"/>
    <property type="match status" value="1"/>
</dbReference>
<evidence type="ECO:0000256" key="5">
    <source>
        <dbReference type="ARBA" id="ARBA00022840"/>
    </source>
</evidence>
<dbReference type="AlphaFoldDB" id="A0A0J0YQ39"/>
<dbReference type="SUPFAM" id="SSF52540">
    <property type="entry name" value="P-loop containing nucleoside triphosphate hydrolases"/>
    <property type="match status" value="1"/>
</dbReference>